<feature type="transmembrane region" description="Helical" evidence="6">
    <location>
        <begin position="12"/>
        <end position="30"/>
    </location>
</feature>
<keyword evidence="3 5" id="KW-0175">Coiled coil</keyword>
<accession>A0A0A7EKJ5</accession>
<dbReference type="HOGENOM" id="CLU_024057_0_1_6"/>
<keyword evidence="8" id="KW-1185">Reference proteome</keyword>
<name>A0A0A7EKJ5_9GAMM</name>
<dbReference type="GO" id="GO:0006310">
    <property type="term" value="P:DNA recombination"/>
    <property type="evidence" value="ECO:0007669"/>
    <property type="project" value="UniProtKB-KW"/>
</dbReference>
<reference evidence="7 8" key="1">
    <citation type="submission" date="2014-11" db="EMBL/GenBank/DDBJ databases">
        <title>Complete Genome Sequence of Pseudoalteromonas sp. Strain OCN003 Isolated from Kaneohe Bay, Oahu, Hawaii.</title>
        <authorList>
            <person name="Beurmann S."/>
            <person name="Videau P."/>
            <person name="Ushijima B."/>
            <person name="Smith A.M."/>
            <person name="Aeby G.S."/>
            <person name="Callahan S.M."/>
            <person name="Belcaid M."/>
        </authorList>
    </citation>
    <scope>NUCLEOTIDE SEQUENCE [LARGE SCALE GENOMIC DNA]</scope>
    <source>
        <strain evidence="7 8">OCN003</strain>
    </source>
</reference>
<comment type="function">
    <text evidence="1">Involved in DNA recombination.</text>
</comment>
<dbReference type="KEGG" id="pseo:OM33_15175"/>
<evidence type="ECO:0000256" key="3">
    <source>
        <dbReference type="ARBA" id="ARBA00023054"/>
    </source>
</evidence>
<feature type="coiled-coil region" evidence="5">
    <location>
        <begin position="94"/>
        <end position="121"/>
    </location>
</feature>
<protein>
    <submittedName>
        <fullName evidence="7">DNA polymerase V</fullName>
    </submittedName>
</protein>
<dbReference type="RefSeq" id="WP_040134760.1">
    <property type="nucleotide sequence ID" value="NZ_CP009889.1"/>
</dbReference>
<comment type="similarity">
    <text evidence="2">Belongs to the RmuC family.</text>
</comment>
<gene>
    <name evidence="7" type="ORF">OM33_15175</name>
</gene>
<dbReference type="PANTHER" id="PTHR30563">
    <property type="entry name" value="DNA RECOMBINATION PROTEIN RMUC"/>
    <property type="match status" value="1"/>
</dbReference>
<evidence type="ECO:0000256" key="2">
    <source>
        <dbReference type="ARBA" id="ARBA00009840"/>
    </source>
</evidence>
<evidence type="ECO:0000313" key="7">
    <source>
        <dbReference type="EMBL" id="AIY66497.1"/>
    </source>
</evidence>
<evidence type="ECO:0000256" key="6">
    <source>
        <dbReference type="SAM" id="Phobius"/>
    </source>
</evidence>
<keyword evidence="6" id="KW-0472">Membrane</keyword>
<dbReference type="OrthoDB" id="9765111at2"/>
<keyword evidence="6" id="KW-1133">Transmembrane helix</keyword>
<dbReference type="eggNOG" id="COG1322">
    <property type="taxonomic scope" value="Bacteria"/>
</dbReference>
<dbReference type="Proteomes" id="UP000030341">
    <property type="component" value="Chromosome 2"/>
</dbReference>
<evidence type="ECO:0000256" key="1">
    <source>
        <dbReference type="ARBA" id="ARBA00003416"/>
    </source>
</evidence>
<dbReference type="Pfam" id="PF02646">
    <property type="entry name" value="RmuC"/>
    <property type="match status" value="1"/>
</dbReference>
<evidence type="ECO:0000256" key="4">
    <source>
        <dbReference type="ARBA" id="ARBA00023172"/>
    </source>
</evidence>
<evidence type="ECO:0000256" key="5">
    <source>
        <dbReference type="SAM" id="Coils"/>
    </source>
</evidence>
<evidence type="ECO:0000313" key="8">
    <source>
        <dbReference type="Proteomes" id="UP000030341"/>
    </source>
</evidence>
<sequence>MQALLNQPEIVITAFLCLFVVFLVTILVIAGRHKNKIALLEAQHLQEKSGLEEKVATLVETSDQNFTNWQQEQERANQLRIKYSALQTRLTEREHSYQQQLASLQDAKSELKKEFSLLANQIFEEKGQAFKSLNQESVSNLLKPMQEELRGFKQKVETIHTEELKQRSELKAELMHLQKLNQAITSQAEQLTTALQGQKKTQGNWGELMLENVLESAGLRVGDDYQREFHVKTLDGNYRPDVVVFLPQNRHLVIDAKTSLNAYTQYVNADNEFVAEQALKQHVSAVNARIEELASKGYDKLPGLNSPEVVILFMPIESAYVEALKYQPDLYQRAIEKNILVATPTTLLTSMNIVRQLWRFEEQSKHSAELAQRAERFYTKLNGFLTSMQGVGKTLDKAKEGYDRAFAQLYSGKGNLIKQAAEFKELGVAVQKELPKELIEKAELELNFEQDE</sequence>
<dbReference type="AlphaFoldDB" id="A0A0A7EKJ5"/>
<organism evidence="7 8">
    <name type="scientific">Pseudoalteromonas piratica</name>
    <dbReference type="NCBI Taxonomy" id="1348114"/>
    <lineage>
        <taxon>Bacteria</taxon>
        <taxon>Pseudomonadati</taxon>
        <taxon>Pseudomonadota</taxon>
        <taxon>Gammaproteobacteria</taxon>
        <taxon>Alteromonadales</taxon>
        <taxon>Pseudoalteromonadaceae</taxon>
        <taxon>Pseudoalteromonas</taxon>
    </lineage>
</organism>
<proteinExistence type="inferred from homology"/>
<dbReference type="InterPro" id="IPR003798">
    <property type="entry name" value="DNA_recombination_RmuC"/>
</dbReference>
<keyword evidence="6" id="KW-0812">Transmembrane</keyword>
<keyword evidence="4" id="KW-0233">DNA recombination</keyword>
<dbReference type="EMBL" id="CP009889">
    <property type="protein sequence ID" value="AIY66497.1"/>
    <property type="molecule type" value="Genomic_DNA"/>
</dbReference>
<dbReference type="PANTHER" id="PTHR30563:SF0">
    <property type="entry name" value="DNA RECOMBINATION PROTEIN RMUC"/>
    <property type="match status" value="1"/>
</dbReference>